<dbReference type="InterPro" id="IPR006626">
    <property type="entry name" value="PbH1"/>
</dbReference>
<dbReference type="InterPro" id="IPR011050">
    <property type="entry name" value="Pectin_lyase_fold/virulence"/>
</dbReference>
<feature type="domain" description="Planctomycete extracellular" evidence="2">
    <location>
        <begin position="13"/>
        <end position="31"/>
    </location>
</feature>
<evidence type="ECO:0000259" key="3">
    <source>
        <dbReference type="Pfam" id="PF20009"/>
    </source>
</evidence>
<dbReference type="OrthoDB" id="292920at2"/>
<gene>
    <name evidence="4" type="ORF">LF1_28350</name>
</gene>
<dbReference type="PANTHER" id="PTHR11319">
    <property type="entry name" value="G PROTEIN-COUPLED RECEPTOR-RELATED"/>
    <property type="match status" value="1"/>
</dbReference>
<dbReference type="AlphaFoldDB" id="A0A5B1CIA5"/>
<evidence type="ECO:0000259" key="2">
    <source>
        <dbReference type="Pfam" id="PF07595"/>
    </source>
</evidence>
<dbReference type="Pfam" id="PF07595">
    <property type="entry name" value="Planc_extracel"/>
    <property type="match status" value="1"/>
</dbReference>
<dbReference type="Pfam" id="PF20009">
    <property type="entry name" value="GEVED"/>
    <property type="match status" value="1"/>
</dbReference>
<sequence>MRSYHRRQKTVRNRRRLRCESLESRRLLAASLGFDSVGFDTDSSLAEGEDQTFVVTTLDDELDQNPGDDLSDLSLREAISLANQLAGRDTISFANGLTGTIEFEVGLGQLLIDDPVDLIGPGADAITLNAMNNSRVIQLSANAGDVRIEGLTLTGGRTTADLAGGAGIRSLSTGMLTIDGVVITGNNTFGQGAAGAGVISGFSIADRDNPGSLTVIDSVISNNQTGSLFAGGGGVFSGGGTLTISGSTVSGNQTQGESAIGGGIYTTNTVVTITDSTISGNSTRGINSSGGGLAIQNSTLDIQSSTISGNTTAEQDSLGGGIFARRTDVTLINSTISGNTATIENGGGLYASRGTVDINHSTITGNQSGGNGGGVAVPETASQVVLTAVHSIIAANTDTAGTAPDLLVGDSLDTAGSVTFSLIGNNAGTGLTESQSVDPSSGNLVGDSSGSGLIDPLLGDLADNGGPTLTHSLLGGSPAIDAGDTNFPNPPTEPSETTDQRGDGFPRVINDRIDIGSFEFSTIVSTPTLDFGDASGDYAVLASDDGARHVVSSLFLGNQVDAEVDGQVSATADGDGSDDDGLIAISDFVTSASSSTTAAYLVTASEAGRLDGWIDFNQDGDWLDAGEQIFASVDVTAGSNTLPFSIPAGANSGTTFARFRISTAGGLSPLGQADDGEVEDYQVTLLDGSATPNVGIQFSGDQTSVATESGEAVVRIGTVEVFRAPLTATGTLTLTGAEEDTTLTVNVVDGIDLPNGGLSIVGGAGSNTLSVVGDGGAIDFTSANINVTGFGTLDLSNPDLNTVTIDAPTIQAWSPATARLSILLGETTPASDGSTDFDTLIVSDAEDWLMADPVTVDGQFRLTAETIDGGGETIEVSKPAVWQNVLQINDVNNNGTVTALDALQIINELARGTFSDPDTGILLDPLTISDFPGRYFDQNGDGRITALDALRVINELARQADNSATDSEFEGELVSGLTEAQQLPVRNEVSESQQDDDAEATDVALNQLF</sequence>
<dbReference type="NCBIfam" id="NF041518">
    <property type="entry name" value="choice_anch_Q"/>
    <property type="match status" value="1"/>
</dbReference>
<evidence type="ECO:0000313" key="4">
    <source>
        <dbReference type="EMBL" id="KAA1260296.1"/>
    </source>
</evidence>
<accession>A0A5B1CIA5</accession>
<dbReference type="SUPFAM" id="SSF63446">
    <property type="entry name" value="Type I dockerin domain"/>
    <property type="match status" value="1"/>
</dbReference>
<dbReference type="Gene3D" id="1.10.1330.10">
    <property type="entry name" value="Dockerin domain"/>
    <property type="match status" value="1"/>
</dbReference>
<dbReference type="PANTHER" id="PTHR11319:SF35">
    <property type="entry name" value="OUTER MEMBRANE PROTEIN PMPC-RELATED"/>
    <property type="match status" value="1"/>
</dbReference>
<dbReference type="InterPro" id="IPR045474">
    <property type="entry name" value="GEVED"/>
</dbReference>
<name>A0A5B1CIA5_9BACT</name>
<dbReference type="InterPro" id="IPR036439">
    <property type="entry name" value="Dockerin_dom_sf"/>
</dbReference>
<dbReference type="InterPro" id="IPR059226">
    <property type="entry name" value="Choice_anch_Q_dom"/>
</dbReference>
<proteinExistence type="predicted"/>
<dbReference type="InterPro" id="IPR011506">
    <property type="entry name" value="Planctomycete_extracellular"/>
</dbReference>
<dbReference type="EMBL" id="VRLW01000001">
    <property type="protein sequence ID" value="KAA1260296.1"/>
    <property type="molecule type" value="Genomic_DNA"/>
</dbReference>
<dbReference type="GO" id="GO:0000272">
    <property type="term" value="P:polysaccharide catabolic process"/>
    <property type="evidence" value="ECO:0007669"/>
    <property type="project" value="InterPro"/>
</dbReference>
<dbReference type="InterPro" id="IPR012334">
    <property type="entry name" value="Pectin_lyas_fold"/>
</dbReference>
<comment type="caution">
    <text evidence="4">The sequence shown here is derived from an EMBL/GenBank/DDBJ whole genome shotgun (WGS) entry which is preliminary data.</text>
</comment>
<dbReference type="RefSeq" id="WP_068259476.1">
    <property type="nucleotide sequence ID" value="NZ_LWSK01000010.1"/>
</dbReference>
<protein>
    <submittedName>
        <fullName evidence="4">Dockerin type I repeat protein</fullName>
    </submittedName>
</protein>
<organism evidence="4 5">
    <name type="scientific">Rubripirellula obstinata</name>
    <dbReference type="NCBI Taxonomy" id="406547"/>
    <lineage>
        <taxon>Bacteria</taxon>
        <taxon>Pseudomonadati</taxon>
        <taxon>Planctomycetota</taxon>
        <taxon>Planctomycetia</taxon>
        <taxon>Pirellulales</taxon>
        <taxon>Pirellulaceae</taxon>
        <taxon>Rubripirellula</taxon>
    </lineage>
</organism>
<dbReference type="Pfam" id="PF00404">
    <property type="entry name" value="Dockerin_1"/>
    <property type="match status" value="1"/>
</dbReference>
<reference evidence="4 5" key="1">
    <citation type="submission" date="2019-08" db="EMBL/GenBank/DDBJ databases">
        <title>Deep-cultivation of Planctomycetes and their phenomic and genomic characterization uncovers novel biology.</title>
        <authorList>
            <person name="Wiegand S."/>
            <person name="Jogler M."/>
            <person name="Boedeker C."/>
            <person name="Pinto D."/>
            <person name="Vollmers J."/>
            <person name="Rivas-Marin E."/>
            <person name="Kohn T."/>
            <person name="Peeters S.H."/>
            <person name="Heuer A."/>
            <person name="Rast P."/>
            <person name="Oberbeckmann S."/>
            <person name="Bunk B."/>
            <person name="Jeske O."/>
            <person name="Meyerdierks A."/>
            <person name="Storesund J.E."/>
            <person name="Kallscheuer N."/>
            <person name="Luecker S."/>
            <person name="Lage O.M."/>
            <person name="Pohl T."/>
            <person name="Merkel B.J."/>
            <person name="Hornburger P."/>
            <person name="Mueller R.-W."/>
            <person name="Bruemmer F."/>
            <person name="Labrenz M."/>
            <person name="Spormann A.M."/>
            <person name="Op Den Camp H."/>
            <person name="Overmann J."/>
            <person name="Amann R."/>
            <person name="Jetten M.S.M."/>
            <person name="Mascher T."/>
            <person name="Medema M.H."/>
            <person name="Devos D.P."/>
            <person name="Kaster A.-K."/>
            <person name="Ovreas L."/>
            <person name="Rohde M."/>
            <person name="Galperin M.Y."/>
            <person name="Jogler C."/>
        </authorList>
    </citation>
    <scope>NUCLEOTIDE SEQUENCE [LARGE SCALE GENOMIC DNA]</scope>
    <source>
        <strain evidence="4 5">LF1</strain>
    </source>
</reference>
<dbReference type="Gene3D" id="2.160.20.10">
    <property type="entry name" value="Single-stranded right-handed beta-helix, Pectin lyase-like"/>
    <property type="match status" value="1"/>
</dbReference>
<feature type="region of interest" description="Disordered" evidence="1">
    <location>
        <begin position="469"/>
        <end position="504"/>
    </location>
</feature>
<feature type="domain" description="GEVED" evidence="3">
    <location>
        <begin position="610"/>
        <end position="684"/>
    </location>
</feature>
<dbReference type="SMART" id="SM00710">
    <property type="entry name" value="PbH1"/>
    <property type="match status" value="7"/>
</dbReference>
<dbReference type="InterPro" id="IPR002105">
    <property type="entry name" value="Dockerin_1_rpt"/>
</dbReference>
<evidence type="ECO:0000313" key="5">
    <source>
        <dbReference type="Proteomes" id="UP000322699"/>
    </source>
</evidence>
<dbReference type="Proteomes" id="UP000322699">
    <property type="component" value="Unassembled WGS sequence"/>
</dbReference>
<keyword evidence="5" id="KW-1185">Reference proteome</keyword>
<evidence type="ECO:0000256" key="1">
    <source>
        <dbReference type="SAM" id="MobiDB-lite"/>
    </source>
</evidence>
<dbReference type="SUPFAM" id="SSF51126">
    <property type="entry name" value="Pectin lyase-like"/>
    <property type="match status" value="1"/>
</dbReference>
<dbReference type="GO" id="GO:0004553">
    <property type="term" value="F:hydrolase activity, hydrolyzing O-glycosyl compounds"/>
    <property type="evidence" value="ECO:0007669"/>
    <property type="project" value="InterPro"/>
</dbReference>